<evidence type="ECO:0000256" key="3">
    <source>
        <dbReference type="ARBA" id="ARBA00022837"/>
    </source>
</evidence>
<comment type="domain">
    <text evidence="6">A pair of annexin repeats may form one binding site for calcium and phospholipid.</text>
</comment>
<dbReference type="GO" id="GO:0001786">
    <property type="term" value="F:phosphatidylserine binding"/>
    <property type="evidence" value="ECO:0007669"/>
    <property type="project" value="TreeGrafter"/>
</dbReference>
<dbReference type="GO" id="GO:0005886">
    <property type="term" value="C:plasma membrane"/>
    <property type="evidence" value="ECO:0007669"/>
    <property type="project" value="TreeGrafter"/>
</dbReference>
<dbReference type="FunFam" id="1.10.220.10:FF:000003">
    <property type="entry name" value="Annexin"/>
    <property type="match status" value="1"/>
</dbReference>
<dbReference type="Gene3D" id="1.10.220.10">
    <property type="entry name" value="Annexin"/>
    <property type="match status" value="3"/>
</dbReference>
<dbReference type="WBParaSite" id="scf7180000421457.g6977">
    <property type="protein sequence ID" value="scf7180000421457.g6977"/>
    <property type="gene ID" value="scf7180000421457.g6977"/>
</dbReference>
<dbReference type="SMART" id="SM00335">
    <property type="entry name" value="ANX"/>
    <property type="match status" value="3"/>
</dbReference>
<dbReference type="InterPro" id="IPR018502">
    <property type="entry name" value="Annexin_repeat"/>
</dbReference>
<evidence type="ECO:0000256" key="6">
    <source>
        <dbReference type="RuleBase" id="RU003540"/>
    </source>
</evidence>
<dbReference type="FunFam" id="1.10.220.10:FF:000002">
    <property type="entry name" value="Annexin"/>
    <property type="match status" value="1"/>
</dbReference>
<dbReference type="PANTHER" id="PTHR10502:SF102">
    <property type="entry name" value="ANNEXIN B11"/>
    <property type="match status" value="1"/>
</dbReference>
<dbReference type="InterPro" id="IPR018252">
    <property type="entry name" value="Annexin_repeat_CS"/>
</dbReference>
<dbReference type="Gene3D" id="2.10.25.10">
    <property type="entry name" value="Laminin"/>
    <property type="match status" value="1"/>
</dbReference>
<comment type="similarity">
    <text evidence="1 6">Belongs to the annexin family.</text>
</comment>
<proteinExistence type="inferred from homology"/>
<dbReference type="GO" id="GO:0005509">
    <property type="term" value="F:calcium ion binding"/>
    <property type="evidence" value="ECO:0007669"/>
    <property type="project" value="InterPro"/>
</dbReference>
<evidence type="ECO:0000256" key="2">
    <source>
        <dbReference type="ARBA" id="ARBA00022737"/>
    </source>
</evidence>
<keyword evidence="3 6" id="KW-0106">Calcium</keyword>
<dbReference type="AlphaFoldDB" id="A0A915NWG9"/>
<dbReference type="GO" id="GO:0005544">
    <property type="term" value="F:calcium-dependent phospholipid binding"/>
    <property type="evidence" value="ECO:0007669"/>
    <property type="project" value="UniProtKB-KW"/>
</dbReference>
<evidence type="ECO:0000256" key="1">
    <source>
        <dbReference type="ARBA" id="ARBA00007831"/>
    </source>
</evidence>
<dbReference type="CDD" id="cd19941">
    <property type="entry name" value="TIL"/>
    <property type="match status" value="1"/>
</dbReference>
<evidence type="ECO:0000313" key="7">
    <source>
        <dbReference type="Proteomes" id="UP000887560"/>
    </source>
</evidence>
<dbReference type="PROSITE" id="PS00223">
    <property type="entry name" value="ANNEXIN_1"/>
    <property type="match status" value="1"/>
</dbReference>
<evidence type="ECO:0000256" key="5">
    <source>
        <dbReference type="ARBA" id="ARBA00023302"/>
    </source>
</evidence>
<keyword evidence="5 6" id="KW-0111">Calcium/phospholipid-binding</keyword>
<dbReference type="Proteomes" id="UP000887560">
    <property type="component" value="Unplaced"/>
</dbReference>
<accession>A0A915NWG9</accession>
<dbReference type="PANTHER" id="PTHR10502">
    <property type="entry name" value="ANNEXIN"/>
    <property type="match status" value="1"/>
</dbReference>
<sequence length="486" mass="55694">MPNPRIIPKQNFHADQEVHTIYQFFTTKPGADPNYYDDYFSFFVKPSNAQRQQLKEIYRSKYGGADLVEDLKKRLPPSELATNQLFLALLDTPAFHDAKYLQKAMKGLGTDEDALIEILVTRGNIQLRQIKHAYQELYGKDLVKDIASETSGTFKALLLDLLEANRDESFRTSPEQAKIDADALYKAGEKKWGTDEAVFVKILANQNFNQLSLLFEEYQKLTKHSMEQAIKSEFSGDDCKALLSICNFVRNGIYGEVAEMLHKNIQKGVNDDTLIHLVVAHSELDLGDIADEYFKRFKVPLEQAIEKSGKSTILKRKMIKLILNIFLLTTIFSFIYCQEMEPPCEENGHSADQTTNTPIVTKKTIPPFDFIFPKRTPPPNFCHDELNEEYFDCIGLCPQYKHFRDKNCEDVAKEEQQNHITTTESLLSKKLHHLCFSLRCFPGCRCKDGLVREFYGKNATCILPEKCKDVTVTTTTEKDCNENENN</sequence>
<protein>
    <recommendedName>
        <fullName evidence="6">Annexin</fullName>
    </recommendedName>
</protein>
<keyword evidence="7" id="KW-1185">Reference proteome</keyword>
<dbReference type="GO" id="GO:0012506">
    <property type="term" value="C:vesicle membrane"/>
    <property type="evidence" value="ECO:0007669"/>
    <property type="project" value="TreeGrafter"/>
</dbReference>
<dbReference type="InterPro" id="IPR001464">
    <property type="entry name" value="Annexin"/>
</dbReference>
<evidence type="ECO:0000313" key="8">
    <source>
        <dbReference type="WBParaSite" id="scf7180000421457.g6977"/>
    </source>
</evidence>
<dbReference type="GO" id="GO:0005737">
    <property type="term" value="C:cytoplasm"/>
    <property type="evidence" value="ECO:0007669"/>
    <property type="project" value="TreeGrafter"/>
</dbReference>
<reference evidence="8" key="1">
    <citation type="submission" date="2022-11" db="UniProtKB">
        <authorList>
            <consortium name="WormBaseParasite"/>
        </authorList>
    </citation>
    <scope>IDENTIFICATION</scope>
</reference>
<name>A0A915NWG9_9BILA</name>
<dbReference type="GO" id="GO:0005634">
    <property type="term" value="C:nucleus"/>
    <property type="evidence" value="ECO:0007669"/>
    <property type="project" value="TreeGrafter"/>
</dbReference>
<dbReference type="SUPFAM" id="SSF47874">
    <property type="entry name" value="Annexin"/>
    <property type="match status" value="1"/>
</dbReference>
<dbReference type="Pfam" id="PF00191">
    <property type="entry name" value="Annexin"/>
    <property type="match status" value="3"/>
</dbReference>
<dbReference type="InterPro" id="IPR037104">
    <property type="entry name" value="Annexin_sf"/>
</dbReference>
<organism evidence="7 8">
    <name type="scientific">Meloidogyne floridensis</name>
    <dbReference type="NCBI Taxonomy" id="298350"/>
    <lineage>
        <taxon>Eukaryota</taxon>
        <taxon>Metazoa</taxon>
        <taxon>Ecdysozoa</taxon>
        <taxon>Nematoda</taxon>
        <taxon>Chromadorea</taxon>
        <taxon>Rhabditida</taxon>
        <taxon>Tylenchina</taxon>
        <taxon>Tylenchomorpha</taxon>
        <taxon>Tylenchoidea</taxon>
        <taxon>Meloidogynidae</taxon>
        <taxon>Meloidogyninae</taxon>
        <taxon>Meloidogyne</taxon>
    </lineage>
</organism>
<dbReference type="PROSITE" id="PS51897">
    <property type="entry name" value="ANNEXIN_2"/>
    <property type="match status" value="2"/>
</dbReference>
<keyword evidence="4 6" id="KW-0041">Annexin</keyword>
<evidence type="ECO:0000256" key="4">
    <source>
        <dbReference type="ARBA" id="ARBA00023216"/>
    </source>
</evidence>
<dbReference type="PRINTS" id="PR00196">
    <property type="entry name" value="ANNEXIN"/>
</dbReference>
<keyword evidence="2 6" id="KW-0677">Repeat</keyword>